<protein>
    <recommendedName>
        <fullName evidence="6">Arp2/3 complex 34 kDa subunit</fullName>
    </recommendedName>
</protein>
<evidence type="ECO:0000256" key="5">
    <source>
        <dbReference type="ARBA" id="ARBA00023212"/>
    </source>
</evidence>
<dbReference type="EMBL" id="CASHTH010001241">
    <property type="protein sequence ID" value="CAI8013156.1"/>
    <property type="molecule type" value="Genomic_DNA"/>
</dbReference>
<dbReference type="GO" id="GO:0005200">
    <property type="term" value="F:structural constituent of cytoskeleton"/>
    <property type="evidence" value="ECO:0007669"/>
    <property type="project" value="TreeGrafter"/>
</dbReference>
<comment type="subcellular location">
    <subcellularLocation>
        <location evidence="1 6">Cytoplasm</location>
        <location evidence="1 6">Cytoskeleton</location>
    </subcellularLocation>
</comment>
<name>A0AA35RM96_GEOBA</name>
<dbReference type="InterPro" id="IPR007188">
    <property type="entry name" value="ARPC2"/>
</dbReference>
<dbReference type="Gene3D" id="3.30.1460.20">
    <property type="match status" value="1"/>
</dbReference>
<proteinExistence type="inferred from homology"/>
<dbReference type="InterPro" id="IPR034666">
    <property type="entry name" value="ARPC2/4"/>
</dbReference>
<organism evidence="7 8">
    <name type="scientific">Geodia barretti</name>
    <name type="common">Barrett's horny sponge</name>
    <dbReference type="NCBI Taxonomy" id="519541"/>
    <lineage>
        <taxon>Eukaryota</taxon>
        <taxon>Metazoa</taxon>
        <taxon>Porifera</taxon>
        <taxon>Demospongiae</taxon>
        <taxon>Heteroscleromorpha</taxon>
        <taxon>Tetractinellida</taxon>
        <taxon>Astrophorina</taxon>
        <taxon>Geodiidae</taxon>
        <taxon>Geodia</taxon>
    </lineage>
</organism>
<dbReference type="GO" id="GO:0051015">
    <property type="term" value="F:actin filament binding"/>
    <property type="evidence" value="ECO:0007669"/>
    <property type="project" value="TreeGrafter"/>
</dbReference>
<dbReference type="AlphaFoldDB" id="A0AA35RM96"/>
<reference evidence="7" key="1">
    <citation type="submission" date="2023-03" db="EMBL/GenBank/DDBJ databases">
        <authorList>
            <person name="Steffen K."/>
            <person name="Cardenas P."/>
        </authorList>
    </citation>
    <scope>NUCLEOTIDE SEQUENCE</scope>
</reference>
<dbReference type="SUPFAM" id="SSF69645">
    <property type="entry name" value="Arp2/3 complex subunits"/>
    <property type="match status" value="1"/>
</dbReference>
<keyword evidence="5 6" id="KW-0206">Cytoskeleton</keyword>
<accession>A0AA35RM96</accession>
<dbReference type="PANTHER" id="PTHR12058:SF0">
    <property type="entry name" value="ACTIN-RELATED PROTEIN 2_3 COMPLEX SUBUNIT 2"/>
    <property type="match status" value="1"/>
</dbReference>
<keyword evidence="3 6" id="KW-0963">Cytoplasm</keyword>
<comment type="subunit">
    <text evidence="6">Component of the Arp2/3 complex.</text>
</comment>
<dbReference type="GO" id="GO:0034314">
    <property type="term" value="P:Arp2/3 complex-mediated actin nucleation"/>
    <property type="evidence" value="ECO:0007669"/>
    <property type="project" value="InterPro"/>
</dbReference>
<comment type="similarity">
    <text evidence="2 6">Belongs to the ARPC2 family.</text>
</comment>
<dbReference type="GO" id="GO:0030041">
    <property type="term" value="P:actin filament polymerization"/>
    <property type="evidence" value="ECO:0007669"/>
    <property type="project" value="InterPro"/>
</dbReference>
<keyword evidence="4 6" id="KW-0009">Actin-binding</keyword>
<evidence type="ECO:0000313" key="7">
    <source>
        <dbReference type="EMBL" id="CAI8013156.1"/>
    </source>
</evidence>
<dbReference type="PANTHER" id="PTHR12058">
    <property type="entry name" value="ARP2/3 COMPLEX 34 KDA SUBUNIT"/>
    <property type="match status" value="1"/>
</dbReference>
<dbReference type="Pfam" id="PF04045">
    <property type="entry name" value="P34-Arc"/>
    <property type="match status" value="1"/>
</dbReference>
<evidence type="ECO:0000256" key="4">
    <source>
        <dbReference type="ARBA" id="ARBA00023203"/>
    </source>
</evidence>
<evidence type="ECO:0000256" key="2">
    <source>
        <dbReference type="ARBA" id="ARBA00007192"/>
    </source>
</evidence>
<evidence type="ECO:0000313" key="8">
    <source>
        <dbReference type="Proteomes" id="UP001174909"/>
    </source>
</evidence>
<dbReference type="GO" id="GO:0005885">
    <property type="term" value="C:Arp2/3 protein complex"/>
    <property type="evidence" value="ECO:0007669"/>
    <property type="project" value="InterPro"/>
</dbReference>
<dbReference type="Proteomes" id="UP001174909">
    <property type="component" value="Unassembled WGS sequence"/>
</dbReference>
<evidence type="ECO:0000256" key="3">
    <source>
        <dbReference type="ARBA" id="ARBA00022490"/>
    </source>
</evidence>
<gene>
    <name evidence="7" type="ORF">GBAR_LOCUS8382</name>
</gene>
<keyword evidence="8" id="KW-1185">Reference proteome</keyword>
<comment type="caution">
    <text evidence="7">The sequence shown here is derived from an EMBL/GenBank/DDBJ whole genome shotgun (WGS) entry which is preliminary data.</text>
</comment>
<comment type="function">
    <text evidence="6">Functions as actin-binding component of the Arp2/3 complex which is involved in regulation of actin polymerization and together with an activating nucleation-promoting factor (NPF) mediates the formation of branched actin networks.</text>
</comment>
<sequence length="150" mass="17086">MYVSAQKDRVTVIFSTIFTDDDDIIIGKVFMQEFKEGRRGSGTAPQVLFSHAEPPAELQGTDALTGQNVGYITFVLFPRSFKDEAAADKTVNLIHTFRDYLHYHIKCSKAYLHCRMRVRTAALLKILNRARPEIKTTEKKTISGRTFARK</sequence>
<dbReference type="FunFam" id="3.30.1460.20:FF:000002">
    <property type="entry name" value="Arp2/3 complex 34 kDa subunit"/>
    <property type="match status" value="1"/>
</dbReference>
<evidence type="ECO:0000256" key="6">
    <source>
        <dbReference type="RuleBase" id="RU364015"/>
    </source>
</evidence>
<evidence type="ECO:0000256" key="1">
    <source>
        <dbReference type="ARBA" id="ARBA00004245"/>
    </source>
</evidence>